<feature type="signal peptide" evidence="1">
    <location>
        <begin position="1"/>
        <end position="31"/>
    </location>
</feature>
<dbReference type="OrthoDB" id="9810773at2"/>
<keyword evidence="3" id="KW-1185">Reference proteome</keyword>
<feature type="chain" id="PRO_5012116468" evidence="1">
    <location>
        <begin position="32"/>
        <end position="183"/>
    </location>
</feature>
<dbReference type="EMBL" id="FRXO01000005">
    <property type="protein sequence ID" value="SHO66132.1"/>
    <property type="molecule type" value="Genomic_DNA"/>
</dbReference>
<dbReference type="STRING" id="1123029.SAMN02745172_02787"/>
<proteinExistence type="predicted"/>
<evidence type="ECO:0000313" key="3">
    <source>
        <dbReference type="Proteomes" id="UP000186406"/>
    </source>
</evidence>
<keyword evidence="1" id="KW-0732">Signal</keyword>
<dbReference type="RefSeq" id="WP_139282533.1">
    <property type="nucleotide sequence ID" value="NZ_FRXO01000005.1"/>
</dbReference>
<name>A0A1M7ZMT7_9HYPH</name>
<reference evidence="2 3" key="1">
    <citation type="submission" date="2016-12" db="EMBL/GenBank/DDBJ databases">
        <authorList>
            <person name="Song W.-J."/>
            <person name="Kurnit D.M."/>
        </authorList>
    </citation>
    <scope>NUCLEOTIDE SEQUENCE [LARGE SCALE GENOMIC DNA]</scope>
    <source>
        <strain evidence="2 3">DSM 19599</strain>
    </source>
</reference>
<protein>
    <submittedName>
        <fullName evidence="2">SH3-like domain-containing protein</fullName>
    </submittedName>
</protein>
<sequence>MKNVRLLPASFRRTALRLAAGMLAAAMAGSAALPLAEAASTTTGQPLPRFVSLKAARVNVRAGPSNDHAVKWIFVRSGLPVEIVQEFENWRRIRDSSGGEGWVYWSLLTGKRTALVAPWGSGKPVALHSAEDETARVTATLEPNVVVNVESCDGKWCEVYGKGFKGYAPQAELWGVYPDEVVK</sequence>
<dbReference type="Gene3D" id="2.30.30.40">
    <property type="entry name" value="SH3 Domains"/>
    <property type="match status" value="1"/>
</dbReference>
<dbReference type="InterPro" id="IPR006311">
    <property type="entry name" value="TAT_signal"/>
</dbReference>
<evidence type="ECO:0000256" key="1">
    <source>
        <dbReference type="SAM" id="SignalP"/>
    </source>
</evidence>
<dbReference type="AlphaFoldDB" id="A0A1M7ZMT7"/>
<evidence type="ECO:0000313" key="2">
    <source>
        <dbReference type="EMBL" id="SHO66132.1"/>
    </source>
</evidence>
<accession>A0A1M7ZMT7</accession>
<dbReference type="PROSITE" id="PS51318">
    <property type="entry name" value="TAT"/>
    <property type="match status" value="1"/>
</dbReference>
<gene>
    <name evidence="2" type="ORF">SAMN02745172_02787</name>
</gene>
<dbReference type="Proteomes" id="UP000186406">
    <property type="component" value="Unassembled WGS sequence"/>
</dbReference>
<organism evidence="2 3">
    <name type="scientific">Pseudoxanthobacter soli DSM 19599</name>
    <dbReference type="NCBI Taxonomy" id="1123029"/>
    <lineage>
        <taxon>Bacteria</taxon>
        <taxon>Pseudomonadati</taxon>
        <taxon>Pseudomonadota</taxon>
        <taxon>Alphaproteobacteria</taxon>
        <taxon>Hyphomicrobiales</taxon>
        <taxon>Segnochrobactraceae</taxon>
        <taxon>Pseudoxanthobacter</taxon>
    </lineage>
</organism>
<dbReference type="Pfam" id="PF06347">
    <property type="entry name" value="SH3_4"/>
    <property type="match status" value="2"/>
</dbReference>
<dbReference type="InterPro" id="IPR010466">
    <property type="entry name" value="DUF1058"/>
</dbReference>